<keyword evidence="1" id="KW-0805">Transcription regulation</keyword>
<dbReference type="SMART" id="SM00347">
    <property type="entry name" value="HTH_MARR"/>
    <property type="match status" value="1"/>
</dbReference>
<dbReference type="InterPro" id="IPR036388">
    <property type="entry name" value="WH-like_DNA-bd_sf"/>
</dbReference>
<dbReference type="EMBL" id="UGQW01000001">
    <property type="protein sequence ID" value="STZ66623.1"/>
    <property type="molecule type" value="Genomic_DNA"/>
</dbReference>
<dbReference type="RefSeq" id="WP_003771017.1">
    <property type="nucleotide sequence ID" value="NZ_CAJPMF010000004.1"/>
</dbReference>
<evidence type="ECO:0000313" key="6">
    <source>
        <dbReference type="Proteomes" id="UP000254927"/>
    </source>
</evidence>
<evidence type="ECO:0000256" key="3">
    <source>
        <dbReference type="ARBA" id="ARBA00023163"/>
    </source>
</evidence>
<dbReference type="Gene3D" id="1.10.10.10">
    <property type="entry name" value="Winged helix-like DNA-binding domain superfamily/Winged helix DNA-binding domain"/>
    <property type="match status" value="1"/>
</dbReference>
<name>A0A378TXF9_NEIEL</name>
<keyword evidence="2" id="KW-0238">DNA-binding</keyword>
<reference evidence="5 6" key="1">
    <citation type="submission" date="2018-06" db="EMBL/GenBank/DDBJ databases">
        <authorList>
            <consortium name="Pathogen Informatics"/>
            <person name="Doyle S."/>
        </authorList>
    </citation>
    <scope>NUCLEOTIDE SEQUENCE [LARGE SCALE GENOMIC DNA]</scope>
    <source>
        <strain evidence="5 6">NCTC10660</strain>
    </source>
</reference>
<organism evidence="5 6">
    <name type="scientific">Neisseria elongata</name>
    <dbReference type="NCBI Taxonomy" id="495"/>
    <lineage>
        <taxon>Bacteria</taxon>
        <taxon>Pseudomonadati</taxon>
        <taxon>Pseudomonadota</taxon>
        <taxon>Betaproteobacteria</taxon>
        <taxon>Neisseriales</taxon>
        <taxon>Neisseriaceae</taxon>
        <taxon>Neisseria</taxon>
    </lineage>
</organism>
<evidence type="ECO:0000313" key="5">
    <source>
        <dbReference type="EMBL" id="STZ66623.1"/>
    </source>
</evidence>
<evidence type="ECO:0000256" key="2">
    <source>
        <dbReference type="ARBA" id="ARBA00023125"/>
    </source>
</evidence>
<keyword evidence="3" id="KW-0804">Transcription</keyword>
<gene>
    <name evidence="5" type="ORF">NCTC10660_00074</name>
</gene>
<dbReference type="GO" id="GO:0003700">
    <property type="term" value="F:DNA-binding transcription factor activity"/>
    <property type="evidence" value="ECO:0007669"/>
    <property type="project" value="InterPro"/>
</dbReference>
<dbReference type="Proteomes" id="UP000254927">
    <property type="component" value="Unassembled WGS sequence"/>
</dbReference>
<dbReference type="PROSITE" id="PS50995">
    <property type="entry name" value="HTH_MARR_2"/>
    <property type="match status" value="1"/>
</dbReference>
<sequence>MNFSRTEVTEQLTSLAEKLPEYPLQEALTARLVRLTAESMSENLNQCLKGTGINENMWLSLLAVYLSPDQEIMPSRLSDILNLTRTSATRLSDEMVANKWVTRRINEYDRRQIVLSLTKEGEKLIKQIQPMLNEKRSGLWTGFSEKDHRELQRLLGKLLDKLNK</sequence>
<dbReference type="InterPro" id="IPR036390">
    <property type="entry name" value="WH_DNA-bd_sf"/>
</dbReference>
<dbReference type="GeneID" id="93351094"/>
<dbReference type="PANTHER" id="PTHR42756:SF1">
    <property type="entry name" value="TRANSCRIPTIONAL REPRESSOR OF EMRAB OPERON"/>
    <property type="match status" value="1"/>
</dbReference>
<dbReference type="GO" id="GO:0003677">
    <property type="term" value="F:DNA binding"/>
    <property type="evidence" value="ECO:0007669"/>
    <property type="project" value="UniProtKB-KW"/>
</dbReference>
<dbReference type="Pfam" id="PF01047">
    <property type="entry name" value="MarR"/>
    <property type="match status" value="1"/>
</dbReference>
<feature type="domain" description="HTH marR-type" evidence="4">
    <location>
        <begin position="25"/>
        <end position="160"/>
    </location>
</feature>
<dbReference type="PANTHER" id="PTHR42756">
    <property type="entry name" value="TRANSCRIPTIONAL REGULATOR, MARR"/>
    <property type="match status" value="1"/>
</dbReference>
<dbReference type="InterPro" id="IPR000835">
    <property type="entry name" value="HTH_MarR-typ"/>
</dbReference>
<protein>
    <submittedName>
        <fullName evidence="5">Transcriptional repressor MprA</fullName>
    </submittedName>
</protein>
<evidence type="ECO:0000256" key="1">
    <source>
        <dbReference type="ARBA" id="ARBA00023015"/>
    </source>
</evidence>
<evidence type="ECO:0000259" key="4">
    <source>
        <dbReference type="PROSITE" id="PS50995"/>
    </source>
</evidence>
<dbReference type="AlphaFoldDB" id="A0A378TXF9"/>
<accession>A0A378TXF9</accession>
<dbReference type="PRINTS" id="PR00598">
    <property type="entry name" value="HTHMARR"/>
</dbReference>
<proteinExistence type="predicted"/>
<dbReference type="SUPFAM" id="SSF46785">
    <property type="entry name" value="Winged helix' DNA-binding domain"/>
    <property type="match status" value="1"/>
</dbReference>